<sequence length="295" mass="32734">MVNDDSVRASDPAFASGEGEGEGEADGFDERFLGLRCPLPAANDDGRSIRRLDYTHFSVLLDTERRLAALTAVNIDGRLLRDVPRGDDWHLDPRVPADEQVGSELYARNDLDRGHLVRRRDPVWGTDAVAARAEYDTFAYTNAAPQAAVFNQSKELWNGLEDQVLAYAEASSLRLDVFTGAVFASDDRLYRGVQLPKRFWKIAAWYDTGRDRLAAAGFLLDQSNELDRIDLRSAQPTDAPPPLPGFRTFQVPIADLARDTGLDLAQLAAADVFLAPLRDAGRRWTTLTHPGQIRL</sequence>
<dbReference type="InterPro" id="IPR020821">
    <property type="entry name" value="ENPP1-3/EXOG-like_nuc-like"/>
</dbReference>
<dbReference type="InterPro" id="IPR040255">
    <property type="entry name" value="Non-specific_endonuclease"/>
</dbReference>
<dbReference type="GO" id="GO:0016787">
    <property type="term" value="F:hydrolase activity"/>
    <property type="evidence" value="ECO:0007669"/>
    <property type="project" value="InterPro"/>
</dbReference>
<evidence type="ECO:0000256" key="3">
    <source>
        <dbReference type="SAM" id="MobiDB-lite"/>
    </source>
</evidence>
<dbReference type="GO" id="GO:0003676">
    <property type="term" value="F:nucleic acid binding"/>
    <property type="evidence" value="ECO:0007669"/>
    <property type="project" value="InterPro"/>
</dbReference>
<reference evidence="6" key="1">
    <citation type="submission" date="2024-05" db="EMBL/GenBank/DDBJ databases">
        <title>Herbiconiux sp. A18JL235.</title>
        <authorList>
            <person name="Zhang G."/>
        </authorList>
    </citation>
    <scope>NUCLEOTIDE SEQUENCE</scope>
    <source>
        <strain evidence="6">A18JL235</strain>
    </source>
</reference>
<dbReference type="InterPro" id="IPR001604">
    <property type="entry name" value="Endo_G_ENPP1-like_dom"/>
</dbReference>
<evidence type="ECO:0000259" key="4">
    <source>
        <dbReference type="SMART" id="SM00477"/>
    </source>
</evidence>
<feature type="domain" description="ENPP1-3/EXOG-like endonuclease/phosphodiesterase" evidence="4">
    <location>
        <begin position="54"/>
        <end position="271"/>
    </location>
</feature>
<protein>
    <submittedName>
        <fullName evidence="6">DNA/RNA non-specific endonuclease</fullName>
    </submittedName>
</protein>
<evidence type="ECO:0000256" key="1">
    <source>
        <dbReference type="PIRSR" id="PIRSR640255-1"/>
    </source>
</evidence>
<dbReference type="SMART" id="SM00892">
    <property type="entry name" value="Endonuclease_NS"/>
    <property type="match status" value="1"/>
</dbReference>
<dbReference type="InterPro" id="IPR044929">
    <property type="entry name" value="DNA/RNA_non-sp_Endonuclease_sf"/>
</dbReference>
<keyword evidence="6" id="KW-0255">Endonuclease</keyword>
<dbReference type="Gene3D" id="3.40.570.10">
    <property type="entry name" value="Extracellular Endonuclease, subunit A"/>
    <property type="match status" value="1"/>
</dbReference>
<keyword evidence="6" id="KW-0540">Nuclease</keyword>
<feature type="domain" description="DNA/RNA non-specific endonuclease/pyrophosphatase/phosphodiesterase" evidence="5">
    <location>
        <begin position="53"/>
        <end position="271"/>
    </location>
</feature>
<dbReference type="SUPFAM" id="SSF54060">
    <property type="entry name" value="His-Me finger endonucleases"/>
    <property type="match status" value="1"/>
</dbReference>
<feature type="active site" description="Proton acceptor" evidence="1">
    <location>
        <position position="115"/>
    </location>
</feature>
<dbReference type="InterPro" id="IPR044925">
    <property type="entry name" value="His-Me_finger_sf"/>
</dbReference>
<dbReference type="AlphaFoldDB" id="A0AB39BG70"/>
<dbReference type="Pfam" id="PF01223">
    <property type="entry name" value="Endonuclease_NS"/>
    <property type="match status" value="1"/>
</dbReference>
<proteinExistence type="predicted"/>
<dbReference type="PANTHER" id="PTHR13966:SF5">
    <property type="entry name" value="ENDONUCLEASE G, MITOCHONDRIAL"/>
    <property type="match status" value="1"/>
</dbReference>
<keyword evidence="2" id="KW-0479">Metal-binding</keyword>
<evidence type="ECO:0000313" key="6">
    <source>
        <dbReference type="EMBL" id="XDI05027.1"/>
    </source>
</evidence>
<feature type="region of interest" description="Disordered" evidence="3">
    <location>
        <begin position="1"/>
        <end position="25"/>
    </location>
</feature>
<evidence type="ECO:0000259" key="5">
    <source>
        <dbReference type="SMART" id="SM00892"/>
    </source>
</evidence>
<name>A0AB39BG70_9MICO</name>
<dbReference type="RefSeq" id="WP_368497406.1">
    <property type="nucleotide sequence ID" value="NZ_CP162511.1"/>
</dbReference>
<dbReference type="GO" id="GO:0046872">
    <property type="term" value="F:metal ion binding"/>
    <property type="evidence" value="ECO:0007669"/>
    <property type="project" value="UniProtKB-KW"/>
</dbReference>
<gene>
    <name evidence="6" type="ORF">ABFY20_17110</name>
</gene>
<dbReference type="GO" id="GO:0004519">
    <property type="term" value="F:endonuclease activity"/>
    <property type="evidence" value="ECO:0007669"/>
    <property type="project" value="UniProtKB-KW"/>
</dbReference>
<dbReference type="CDD" id="cd00091">
    <property type="entry name" value="NUC"/>
    <property type="match status" value="1"/>
</dbReference>
<feature type="binding site" evidence="2">
    <location>
        <position position="151"/>
    </location>
    <ligand>
        <name>Mg(2+)</name>
        <dbReference type="ChEBI" id="CHEBI:18420"/>
        <note>catalytic</note>
    </ligand>
</feature>
<dbReference type="EMBL" id="CP162511">
    <property type="protein sequence ID" value="XDI05027.1"/>
    <property type="molecule type" value="Genomic_DNA"/>
</dbReference>
<keyword evidence="6" id="KW-0378">Hydrolase</keyword>
<dbReference type="SMART" id="SM00477">
    <property type="entry name" value="NUC"/>
    <property type="match status" value="1"/>
</dbReference>
<dbReference type="PANTHER" id="PTHR13966">
    <property type="entry name" value="ENDONUCLEASE RELATED"/>
    <property type="match status" value="1"/>
</dbReference>
<organism evidence="6">
    <name type="scientific">Herbiconiux sp. A18JL235</name>
    <dbReference type="NCBI Taxonomy" id="3152363"/>
    <lineage>
        <taxon>Bacteria</taxon>
        <taxon>Bacillati</taxon>
        <taxon>Actinomycetota</taxon>
        <taxon>Actinomycetes</taxon>
        <taxon>Micrococcales</taxon>
        <taxon>Microbacteriaceae</taxon>
        <taxon>Herbiconiux</taxon>
    </lineage>
</organism>
<evidence type="ECO:0000256" key="2">
    <source>
        <dbReference type="PIRSR" id="PIRSR640255-2"/>
    </source>
</evidence>
<accession>A0AB39BG70</accession>